<dbReference type="Pfam" id="PF00931">
    <property type="entry name" value="NB-ARC"/>
    <property type="match status" value="1"/>
</dbReference>
<keyword evidence="3" id="KW-0067">ATP-binding</keyword>
<dbReference type="EMBL" id="JBHSPX010000006">
    <property type="protein sequence ID" value="MFC6064774.1"/>
    <property type="molecule type" value="Genomic_DNA"/>
</dbReference>
<dbReference type="Proteomes" id="UP001596139">
    <property type="component" value="Unassembled WGS sequence"/>
</dbReference>
<feature type="domain" description="Winged helix-turn-helix" evidence="2">
    <location>
        <begin position="282"/>
        <end position="348"/>
    </location>
</feature>
<dbReference type="InterPro" id="IPR002182">
    <property type="entry name" value="NB-ARC"/>
</dbReference>
<reference evidence="4" key="1">
    <citation type="journal article" date="2019" name="Int. J. Syst. Evol. Microbiol.">
        <title>The Global Catalogue of Microorganisms (GCM) 10K type strain sequencing project: providing services to taxonomists for standard genome sequencing and annotation.</title>
        <authorList>
            <consortium name="The Broad Institute Genomics Platform"/>
            <consortium name="The Broad Institute Genome Sequencing Center for Infectious Disease"/>
            <person name="Wu L."/>
            <person name="Ma J."/>
        </authorList>
    </citation>
    <scope>NUCLEOTIDE SEQUENCE [LARGE SCALE GENOMIC DNA]</scope>
    <source>
        <strain evidence="4">CGMCC 1.15180</strain>
    </source>
</reference>
<protein>
    <submittedName>
        <fullName evidence="3">ATP-binding protein</fullName>
    </submittedName>
</protein>
<dbReference type="PANTHER" id="PTHR47691:SF3">
    <property type="entry name" value="HTH-TYPE TRANSCRIPTIONAL REGULATOR RV0890C-RELATED"/>
    <property type="match status" value="1"/>
</dbReference>
<accession>A0ABW1MLX8</accession>
<dbReference type="InterPro" id="IPR058852">
    <property type="entry name" value="HTH_77"/>
</dbReference>
<dbReference type="GO" id="GO:0005524">
    <property type="term" value="F:ATP binding"/>
    <property type="evidence" value="ECO:0007669"/>
    <property type="project" value="UniProtKB-KW"/>
</dbReference>
<dbReference type="InterPro" id="IPR027417">
    <property type="entry name" value="P-loop_NTPase"/>
</dbReference>
<evidence type="ECO:0000259" key="1">
    <source>
        <dbReference type="Pfam" id="PF00931"/>
    </source>
</evidence>
<dbReference type="SUPFAM" id="SSF52540">
    <property type="entry name" value="P-loop containing nucleoside triphosphate hydrolases"/>
    <property type="match status" value="1"/>
</dbReference>
<dbReference type="PRINTS" id="PR00364">
    <property type="entry name" value="DISEASERSIST"/>
</dbReference>
<comment type="caution">
    <text evidence="3">The sequence shown here is derived from an EMBL/GenBank/DDBJ whole genome shotgun (WGS) entry which is preliminary data.</text>
</comment>
<dbReference type="SUPFAM" id="SSF48452">
    <property type="entry name" value="TPR-like"/>
    <property type="match status" value="1"/>
</dbReference>
<gene>
    <name evidence="3" type="ORF">ACFP4F_19780</name>
</gene>
<dbReference type="InterPro" id="IPR011990">
    <property type="entry name" value="TPR-like_helical_dom_sf"/>
</dbReference>
<evidence type="ECO:0000313" key="4">
    <source>
        <dbReference type="Proteomes" id="UP001596139"/>
    </source>
</evidence>
<evidence type="ECO:0000259" key="2">
    <source>
        <dbReference type="Pfam" id="PF25872"/>
    </source>
</evidence>
<dbReference type="Gene3D" id="3.40.50.300">
    <property type="entry name" value="P-loop containing nucleotide triphosphate hydrolases"/>
    <property type="match status" value="1"/>
</dbReference>
<proteinExistence type="predicted"/>
<sequence>MRRQQAVGNLPGEKGELIGRRSELAQISRSIGATRLVTLTGAGGVGKTRLALGAAAEAQPSFRDGAWWVELSPLRDDAMLAHTIAETLPLADQTTRPMIEVVAEYLAGRELLLVLDTCEHLADECALVAEALLAAAPGLRILVTSRRPLGMDAERLLTVAPLPVPDGEATGNAAGGADAVALLAARAAEAVPGFTVTDANRSDLVRLCRRLDGLPLAIELAAARLREMSVAELTDRLEDRFAVLGTTDEVVRGAEPPWHQALRTAIGWSHELCSPAERLAWARLSVFAGSFDAEAARRVCADERLPEGAIPGLLDALVDKSIVTWVPTGGGERYRMLDTIREYGAHWLRGLGEEDTVHCRHRDYYQALADRAEAVWMGPEQIAWYERMVTEYANLRAALEFCLAEQDGHSALELGGTLWFFWTSCGFAKEGLHYLDRALAKDPIPGPHQGKALWAGGHVAVILGDTETSLRLAAAFREAMAQEADESAGFVAAFLEGISYSLRGELTRAAEALDTAPRTRPGTGTYDPAWFSVKATRGFVHVYLGQFADAVAVGNDLSAEGTRRGETWARAWGDYVLALAALGLGRTEEAAAHARTALDGKRRFRNGVGIAMAVDVLACATVAAGRAEQAARLLGVADQTWHTLGIPQMGTPSLVAARQECEAQARRLIGDHAYQAAFHVGYDTDLDSGITYALSTPGTTPPQTPVN</sequence>
<dbReference type="Pfam" id="PF25872">
    <property type="entry name" value="HTH_77"/>
    <property type="match status" value="1"/>
</dbReference>
<dbReference type="RefSeq" id="WP_031058714.1">
    <property type="nucleotide sequence ID" value="NZ_JBHSPX010000006.1"/>
</dbReference>
<organism evidence="3 4">
    <name type="scientific">Streptomyces ochraceiscleroticus</name>
    <dbReference type="NCBI Taxonomy" id="47761"/>
    <lineage>
        <taxon>Bacteria</taxon>
        <taxon>Bacillati</taxon>
        <taxon>Actinomycetota</taxon>
        <taxon>Actinomycetes</taxon>
        <taxon>Kitasatosporales</taxon>
        <taxon>Streptomycetaceae</taxon>
        <taxon>Streptomyces</taxon>
    </lineage>
</organism>
<name>A0ABW1MLX8_9ACTN</name>
<keyword evidence="4" id="KW-1185">Reference proteome</keyword>
<dbReference type="PANTHER" id="PTHR47691">
    <property type="entry name" value="REGULATOR-RELATED"/>
    <property type="match status" value="1"/>
</dbReference>
<evidence type="ECO:0000313" key="3">
    <source>
        <dbReference type="EMBL" id="MFC6064774.1"/>
    </source>
</evidence>
<keyword evidence="3" id="KW-0547">Nucleotide-binding</keyword>
<feature type="domain" description="NB-ARC" evidence="1">
    <location>
        <begin position="35"/>
        <end position="147"/>
    </location>
</feature>
<dbReference type="Gene3D" id="1.25.40.10">
    <property type="entry name" value="Tetratricopeptide repeat domain"/>
    <property type="match status" value="1"/>
</dbReference>